<accession>A0ABD7F4B0</accession>
<dbReference type="AlphaFoldDB" id="A0ABD7F4B0"/>
<protein>
    <submittedName>
        <fullName evidence="1">HEPN domain-containing protein</fullName>
    </submittedName>
</protein>
<sequence length="122" mass="14065">MDSIEFLNFSKKIITLEPINEIDYRQVVSRSYYCAYHQVRIKADNLGIPVNAYKGGSHASLRQTLIELRPANRILKGIAFRLNNFHTLRVNADYKLDLVITEKTANESIQMCEKIINELNHA</sequence>
<dbReference type="EMBL" id="CP079898">
    <property type="protein sequence ID" value="QXZ23291.1"/>
    <property type="molecule type" value="Genomic_DNA"/>
</dbReference>
<organism evidence="1 2">
    <name type="scientific">Acinetobacter septicus</name>
    <dbReference type="NCBI Taxonomy" id="465797"/>
    <lineage>
        <taxon>Bacteria</taxon>
        <taxon>Pseudomonadati</taxon>
        <taxon>Pseudomonadota</taxon>
        <taxon>Gammaproteobacteria</taxon>
        <taxon>Moraxellales</taxon>
        <taxon>Moraxellaceae</taxon>
        <taxon>Acinetobacter</taxon>
    </lineage>
</organism>
<dbReference type="Gene3D" id="1.20.120.330">
    <property type="entry name" value="Nucleotidyltransferases domain 2"/>
    <property type="match status" value="1"/>
</dbReference>
<gene>
    <name evidence="1" type="ORF">I6L31_00305</name>
</gene>
<dbReference type="RefSeq" id="WP_005003629.1">
    <property type="nucleotide sequence ID" value="NZ_CP079898.1"/>
</dbReference>
<keyword evidence="2" id="KW-1185">Reference proteome</keyword>
<name>A0ABD7F4B0_9GAMM</name>
<proteinExistence type="predicted"/>
<reference evidence="1 2" key="1">
    <citation type="submission" date="2021-07" db="EMBL/GenBank/DDBJ databases">
        <title>FDA dAtabase for Regulatory Grade micrObial Sequences (FDA-ARGOS): Supporting development and validation of Infectious Disease Dx tests.</title>
        <authorList>
            <person name="Sproer C."/>
            <person name="Gronow S."/>
            <person name="Severitt S."/>
            <person name="Schroder I."/>
            <person name="Tallon L."/>
            <person name="Sadzewicz L."/>
            <person name="Zhao X."/>
            <person name="Boylan J."/>
            <person name="Ott S."/>
            <person name="Bowen H."/>
            <person name="Vavikolanu K."/>
            <person name="Mehta A."/>
            <person name="Aluvathingal J."/>
            <person name="Nadendla S."/>
            <person name="Lowell S."/>
            <person name="Myers T."/>
            <person name="Yan Y."/>
        </authorList>
    </citation>
    <scope>NUCLEOTIDE SEQUENCE [LARGE SCALE GENOMIC DNA]</scope>
    <source>
        <strain evidence="1 2">FDAARGOS_1401</strain>
    </source>
</reference>
<evidence type="ECO:0000313" key="1">
    <source>
        <dbReference type="EMBL" id="QXZ23291.1"/>
    </source>
</evidence>
<dbReference type="Proteomes" id="UP000827069">
    <property type="component" value="Chromosome"/>
</dbReference>
<evidence type="ECO:0000313" key="2">
    <source>
        <dbReference type="Proteomes" id="UP000827069"/>
    </source>
</evidence>